<name>A0A2M8EPQ1_9BACT</name>
<dbReference type="GO" id="GO:0008967">
    <property type="term" value="F:phosphoglycolate phosphatase activity"/>
    <property type="evidence" value="ECO:0007669"/>
    <property type="project" value="TreeGrafter"/>
</dbReference>
<dbReference type="PANTHER" id="PTHR43434:SF1">
    <property type="entry name" value="PHOSPHOGLYCOLATE PHOSPHATASE"/>
    <property type="match status" value="1"/>
</dbReference>
<dbReference type="PROSITE" id="PS01228">
    <property type="entry name" value="COF_1"/>
    <property type="match status" value="1"/>
</dbReference>
<dbReference type="Gene3D" id="1.10.150.240">
    <property type="entry name" value="Putative phosphatase, domain 2"/>
    <property type="match status" value="1"/>
</dbReference>
<dbReference type="SFLD" id="SFLDG01129">
    <property type="entry name" value="C1.5:_HAD__Beta-PGM__Phosphata"/>
    <property type="match status" value="1"/>
</dbReference>
<dbReference type="InterPro" id="IPR050155">
    <property type="entry name" value="HAD-like_hydrolase_sf"/>
</dbReference>
<comment type="caution">
    <text evidence="1">The sequence shown here is derived from an EMBL/GenBank/DDBJ whole genome shotgun (WGS) entry which is preliminary data.</text>
</comment>
<dbReference type="InterPro" id="IPR023198">
    <property type="entry name" value="PGP-like_dom2"/>
</dbReference>
<dbReference type="SFLD" id="SFLDS00003">
    <property type="entry name" value="Haloacid_Dehalogenase"/>
    <property type="match status" value="1"/>
</dbReference>
<accession>A0A2M8EPQ1</accession>
<sequence length="223" mass="24509">MNKLLIFDFDGTIVTGSNDKYMACFAEAIKSTGVKQDFDIQYRKLLESWGKGQKEMLENAMSDNLDKVDPALEYFENCTLASNFFTGVTLVNGAKEALEELKGAGCTLAIASGSRRSAINQLLSEFKIAHFFSKIISSEDDIQDPAQRKPNPYMLEVIRTELGFNKPDTYYIGDATSDIETAKNAGINSIAVLTGHMNKNDARVISPDIVLSSIAEITNVLLS</sequence>
<organism evidence="1 2">
    <name type="scientific">Candidatus Uhrbacteria bacterium CG_4_9_14_0_2_um_filter_41_50</name>
    <dbReference type="NCBI Taxonomy" id="1975031"/>
    <lineage>
        <taxon>Bacteria</taxon>
        <taxon>Candidatus Uhriibacteriota</taxon>
    </lineage>
</organism>
<dbReference type="AlphaFoldDB" id="A0A2M8EPQ1"/>
<reference evidence="2" key="1">
    <citation type="submission" date="2017-09" db="EMBL/GenBank/DDBJ databases">
        <title>Depth-based differentiation of microbial function through sediment-hosted aquifers and enrichment of novel symbionts in the deep terrestrial subsurface.</title>
        <authorList>
            <person name="Probst A.J."/>
            <person name="Ladd B."/>
            <person name="Jarett J.K."/>
            <person name="Geller-Mcgrath D.E."/>
            <person name="Sieber C.M.K."/>
            <person name="Emerson J.B."/>
            <person name="Anantharaman K."/>
            <person name="Thomas B.C."/>
            <person name="Malmstrom R."/>
            <person name="Stieglmeier M."/>
            <person name="Klingl A."/>
            <person name="Woyke T."/>
            <person name="Ryan C.M."/>
            <person name="Banfield J.F."/>
        </authorList>
    </citation>
    <scope>NUCLEOTIDE SEQUENCE [LARGE SCALE GENOMIC DNA]</scope>
</reference>
<dbReference type="Proteomes" id="UP000230251">
    <property type="component" value="Unassembled WGS sequence"/>
</dbReference>
<dbReference type="Gene3D" id="3.40.50.1000">
    <property type="entry name" value="HAD superfamily/HAD-like"/>
    <property type="match status" value="1"/>
</dbReference>
<dbReference type="InterPro" id="IPR041492">
    <property type="entry name" value="HAD_2"/>
</dbReference>
<dbReference type="GO" id="GO:0005829">
    <property type="term" value="C:cytosol"/>
    <property type="evidence" value="ECO:0007669"/>
    <property type="project" value="TreeGrafter"/>
</dbReference>
<dbReference type="Pfam" id="PF13419">
    <property type="entry name" value="HAD_2"/>
    <property type="match status" value="1"/>
</dbReference>
<dbReference type="GO" id="GO:0006281">
    <property type="term" value="P:DNA repair"/>
    <property type="evidence" value="ECO:0007669"/>
    <property type="project" value="TreeGrafter"/>
</dbReference>
<protein>
    <recommendedName>
        <fullName evidence="3">HAD family hydrolase</fullName>
    </recommendedName>
</protein>
<proteinExistence type="predicted"/>
<evidence type="ECO:0008006" key="3">
    <source>
        <dbReference type="Google" id="ProtNLM"/>
    </source>
</evidence>
<evidence type="ECO:0000313" key="2">
    <source>
        <dbReference type="Proteomes" id="UP000230251"/>
    </source>
</evidence>
<dbReference type="EMBL" id="PFSI01000020">
    <property type="protein sequence ID" value="PJC24723.1"/>
    <property type="molecule type" value="Genomic_DNA"/>
</dbReference>
<dbReference type="InterPro" id="IPR006439">
    <property type="entry name" value="HAD-SF_hydro_IA"/>
</dbReference>
<dbReference type="InterPro" id="IPR023214">
    <property type="entry name" value="HAD_sf"/>
</dbReference>
<gene>
    <name evidence="1" type="ORF">CO057_01240</name>
</gene>
<dbReference type="NCBIfam" id="TIGR01549">
    <property type="entry name" value="HAD-SF-IA-v1"/>
    <property type="match status" value="1"/>
</dbReference>
<dbReference type="InterPro" id="IPR036412">
    <property type="entry name" value="HAD-like_sf"/>
</dbReference>
<dbReference type="SUPFAM" id="SSF56784">
    <property type="entry name" value="HAD-like"/>
    <property type="match status" value="1"/>
</dbReference>
<dbReference type="PANTHER" id="PTHR43434">
    <property type="entry name" value="PHOSPHOGLYCOLATE PHOSPHATASE"/>
    <property type="match status" value="1"/>
</dbReference>
<evidence type="ECO:0000313" key="1">
    <source>
        <dbReference type="EMBL" id="PJC24723.1"/>
    </source>
</evidence>